<protein>
    <submittedName>
        <fullName evidence="1">Uncharacterized protein</fullName>
    </submittedName>
</protein>
<reference evidence="1 2" key="1">
    <citation type="submission" date="2007-03" db="EMBL/GenBank/DDBJ databases">
        <authorList>
            <person name="Fulton L."/>
            <person name="Clifton S."/>
            <person name="Fulton B."/>
            <person name="Xu J."/>
            <person name="Minx P."/>
            <person name="Pepin K.H."/>
            <person name="Johnson M."/>
            <person name="Thiruvilangam P."/>
            <person name="Bhonagiri V."/>
            <person name="Nash W.E."/>
            <person name="Mardis E.R."/>
            <person name="Wilson R.K."/>
        </authorList>
    </citation>
    <scope>NUCLEOTIDE SEQUENCE [LARGE SCALE GENOMIC DNA]</scope>
    <source>
        <strain evidence="1 2">ATCC 27560</strain>
    </source>
</reference>
<name>A5Z865_9FIRM</name>
<reference evidence="1 2" key="2">
    <citation type="submission" date="2007-04" db="EMBL/GenBank/DDBJ databases">
        <title>Draft genome sequence of Eubacterium ventriosum (ATCC 27560).</title>
        <authorList>
            <person name="Sudarsanam P."/>
            <person name="Ley R."/>
            <person name="Guruge J."/>
            <person name="Turnbaugh P.J."/>
            <person name="Mahowald M."/>
            <person name="Liep D."/>
            <person name="Gordon J."/>
        </authorList>
    </citation>
    <scope>NUCLEOTIDE SEQUENCE [LARGE SCALE GENOMIC DNA]</scope>
    <source>
        <strain evidence="1 2">ATCC 27560</strain>
    </source>
</reference>
<gene>
    <name evidence="1" type="ORF">EUBVEN_01904</name>
</gene>
<accession>A5Z865</accession>
<dbReference type="Proteomes" id="UP000006000">
    <property type="component" value="Unassembled WGS sequence"/>
</dbReference>
<sequence length="30" mass="3381">MSVAFLNTIVKHGNNIIYHLFLIVHNATSL</sequence>
<evidence type="ECO:0000313" key="1">
    <source>
        <dbReference type="EMBL" id="EDM50587.1"/>
    </source>
</evidence>
<dbReference type="AlphaFoldDB" id="A5Z865"/>
<dbReference type="HOGENOM" id="CLU_3403623_0_0_9"/>
<evidence type="ECO:0000313" key="2">
    <source>
        <dbReference type="Proteomes" id="UP000006000"/>
    </source>
</evidence>
<dbReference type="EMBL" id="AAVL02000036">
    <property type="protein sequence ID" value="EDM50587.1"/>
    <property type="molecule type" value="Genomic_DNA"/>
</dbReference>
<comment type="caution">
    <text evidence="1">The sequence shown here is derived from an EMBL/GenBank/DDBJ whole genome shotgun (WGS) entry which is preliminary data.</text>
</comment>
<proteinExistence type="predicted"/>
<organism evidence="1 2">
    <name type="scientific">Eubacterium ventriosum ATCC 27560</name>
    <dbReference type="NCBI Taxonomy" id="411463"/>
    <lineage>
        <taxon>Bacteria</taxon>
        <taxon>Bacillati</taxon>
        <taxon>Bacillota</taxon>
        <taxon>Clostridia</taxon>
        <taxon>Eubacteriales</taxon>
        <taxon>Eubacteriaceae</taxon>
        <taxon>Eubacterium</taxon>
    </lineage>
</organism>